<dbReference type="EMBL" id="GL945445">
    <property type="protein sequence ID" value="EGO19087.1"/>
    <property type="molecule type" value="Genomic_DNA"/>
</dbReference>
<dbReference type="GO" id="GO:0140268">
    <property type="term" value="C:endoplasmic reticulum-plasma membrane contact site"/>
    <property type="evidence" value="ECO:0007669"/>
    <property type="project" value="TreeGrafter"/>
</dbReference>
<protein>
    <recommendedName>
        <fullName evidence="7">VASt domain-containing protein</fullName>
    </recommendedName>
</protein>
<feature type="region of interest" description="Disordered" evidence="5">
    <location>
        <begin position="49"/>
        <end position="69"/>
    </location>
</feature>
<dbReference type="HOGENOM" id="CLU_007694_1_0_1"/>
<organism>
    <name type="scientific">Serpula lacrymans var. lacrymans (strain S7.9)</name>
    <name type="common">Dry rot fungus</name>
    <dbReference type="NCBI Taxonomy" id="578457"/>
    <lineage>
        <taxon>Eukaryota</taxon>
        <taxon>Fungi</taxon>
        <taxon>Dikarya</taxon>
        <taxon>Basidiomycota</taxon>
        <taxon>Agaricomycotina</taxon>
        <taxon>Agaricomycetes</taxon>
        <taxon>Agaricomycetidae</taxon>
        <taxon>Boletales</taxon>
        <taxon>Coniophorineae</taxon>
        <taxon>Serpulaceae</taxon>
        <taxon>Serpula</taxon>
    </lineage>
</organism>
<feature type="transmembrane region" description="Helical" evidence="6">
    <location>
        <begin position="359"/>
        <end position="378"/>
    </location>
</feature>
<evidence type="ECO:0000256" key="2">
    <source>
        <dbReference type="ARBA" id="ARBA00022692"/>
    </source>
</evidence>
<dbReference type="PANTHER" id="PTHR23319">
    <property type="entry name" value="GRAM DOMAIN CONTAINING 1B, ISOFORM E"/>
    <property type="match status" value="1"/>
</dbReference>
<dbReference type="AlphaFoldDB" id="F8PCY8"/>
<feature type="domain" description="VASt" evidence="7">
    <location>
        <begin position="96"/>
        <end position="267"/>
    </location>
</feature>
<dbReference type="InterPro" id="IPR051482">
    <property type="entry name" value="Cholesterol_transport"/>
</dbReference>
<evidence type="ECO:0000313" key="8">
    <source>
        <dbReference type="EMBL" id="EGO19087.1"/>
    </source>
</evidence>
<evidence type="ECO:0000259" key="7">
    <source>
        <dbReference type="PROSITE" id="PS51778"/>
    </source>
</evidence>
<evidence type="ECO:0000256" key="1">
    <source>
        <dbReference type="ARBA" id="ARBA00004370"/>
    </source>
</evidence>
<sequence>MTAFVIPNAIQIATRRAKYTFASFLSRDTTYDVIANIWRLAKPEIESLDGMGGSRSDSSQNVAGAVEDSDGSLPMASIVVPRKKATQCACGKDGSHLNETALETVLPGTPDKIYNLMFTSGFIKDFMRVEQKLADIQISDWSPTAGDSKLLCRNMSYIKPLNNSVGPKQTKCELRDETVYCDFDDYVVTVTTTRTPDVPSGGVFAVKTRTCMMWASAITTRVVVTTQVDWTGRSFIKGLIEKSAIEGQKVYHADLDKAMRMYIQEHQSEFVPAGVDPSAVAPVEALSPSLEKSLDGGLVGGAPVSDELARKTREQERNQRGLQWAYDTFDGAYGVAKRSAGGAIELIKDAWDQSSSTTILYFVIVLLVLSNIWTLLMVGRREEVGRQKELRKLDDREKWVQGIVTGLWEELDAGRPRIVSPLSSGPVGSNLREEVASIGKMLDGVEERVQRIRESLNALD</sequence>
<dbReference type="InterPro" id="IPR011993">
    <property type="entry name" value="PH-like_dom_sf"/>
</dbReference>
<dbReference type="GO" id="GO:0032366">
    <property type="term" value="P:intracellular sterol transport"/>
    <property type="evidence" value="ECO:0007669"/>
    <property type="project" value="TreeGrafter"/>
</dbReference>
<keyword evidence="2 6" id="KW-0812">Transmembrane</keyword>
<dbReference type="GO" id="GO:0032934">
    <property type="term" value="F:sterol binding"/>
    <property type="evidence" value="ECO:0007669"/>
    <property type="project" value="TreeGrafter"/>
</dbReference>
<dbReference type="RefSeq" id="XP_007324311.1">
    <property type="nucleotide sequence ID" value="XM_007324249.1"/>
</dbReference>
<reference evidence="8" key="1">
    <citation type="submission" date="2011-04" db="EMBL/GenBank/DDBJ databases">
        <title>Evolution of plant cell wall degrading machinery underlies the functional diversity of forest fungi.</title>
        <authorList>
            <consortium name="US DOE Joint Genome Institute (JGI-PGF)"/>
            <person name="Eastwood D.C."/>
            <person name="Floudas D."/>
            <person name="Binder M."/>
            <person name="Majcherczyk A."/>
            <person name="Schneider P."/>
            <person name="Aerts A."/>
            <person name="Asiegbu F.O."/>
            <person name="Baker S.E."/>
            <person name="Barry K."/>
            <person name="Bendiksby M."/>
            <person name="Blumentritt M."/>
            <person name="Coutinho P.M."/>
            <person name="Cullen D."/>
            <person name="Cullen D."/>
            <person name="Gathman A."/>
            <person name="Goodell B."/>
            <person name="Henrissat B."/>
            <person name="Ihrmark K."/>
            <person name="Kauserud H."/>
            <person name="Kohler A."/>
            <person name="LaButti K."/>
            <person name="Lapidus A."/>
            <person name="Lavin J.L."/>
            <person name="Lee Y.-H."/>
            <person name="Lindquist E."/>
            <person name="Lilly W."/>
            <person name="Lucas S."/>
            <person name="Morin E."/>
            <person name="Murat C."/>
            <person name="Oguiza J.A."/>
            <person name="Park J."/>
            <person name="Pisabarro A.G."/>
            <person name="Riley R."/>
            <person name="Rosling A."/>
            <person name="Salamov A."/>
            <person name="Schmidt O."/>
            <person name="Schmutz J."/>
            <person name="Skrede I."/>
            <person name="Stenlid J."/>
            <person name="Wiebenga A."/>
            <person name="Xie X."/>
            <person name="Kues U."/>
            <person name="Hibbett D.S."/>
            <person name="Hoffmeister D."/>
            <person name="Hogberg N."/>
            <person name="Martin F."/>
            <person name="Grigoriev I.V."/>
            <person name="Watkinson S.C."/>
        </authorList>
    </citation>
    <scope>NUCLEOTIDE SEQUENCE</scope>
    <source>
        <strain evidence="8">S7.9</strain>
    </source>
</reference>
<dbReference type="GO" id="GO:0032541">
    <property type="term" value="C:cortical endoplasmic reticulum"/>
    <property type="evidence" value="ECO:0007669"/>
    <property type="project" value="TreeGrafter"/>
</dbReference>
<dbReference type="GO" id="GO:0005739">
    <property type="term" value="C:mitochondrion"/>
    <property type="evidence" value="ECO:0007669"/>
    <property type="project" value="TreeGrafter"/>
</dbReference>
<keyword evidence="3 6" id="KW-1133">Transmembrane helix</keyword>
<evidence type="ECO:0000256" key="6">
    <source>
        <dbReference type="SAM" id="Phobius"/>
    </source>
</evidence>
<dbReference type="Gene3D" id="2.30.29.30">
    <property type="entry name" value="Pleckstrin-homology domain (PH domain)/Phosphotyrosine-binding domain (PTB)"/>
    <property type="match status" value="1"/>
</dbReference>
<dbReference type="GO" id="GO:0120015">
    <property type="term" value="F:sterol transfer activity"/>
    <property type="evidence" value="ECO:0007669"/>
    <property type="project" value="TreeGrafter"/>
</dbReference>
<proteinExistence type="predicted"/>
<evidence type="ECO:0000256" key="3">
    <source>
        <dbReference type="ARBA" id="ARBA00022989"/>
    </source>
</evidence>
<dbReference type="Pfam" id="PF16016">
    <property type="entry name" value="VASt"/>
    <property type="match status" value="1"/>
</dbReference>
<keyword evidence="4 6" id="KW-0472">Membrane</keyword>
<dbReference type="GeneID" id="18821498"/>
<dbReference type="PROSITE" id="PS51778">
    <property type="entry name" value="VAST"/>
    <property type="match status" value="1"/>
</dbReference>
<accession>F8PCY8</accession>
<gene>
    <name evidence="8" type="ORF">SERLADRAFT_480277</name>
</gene>
<evidence type="ECO:0000256" key="4">
    <source>
        <dbReference type="ARBA" id="ARBA00023136"/>
    </source>
</evidence>
<dbReference type="PANTHER" id="PTHR23319:SF4">
    <property type="entry name" value="GRAM DOMAIN CONTAINING 1B, ISOFORM E"/>
    <property type="match status" value="1"/>
</dbReference>
<dbReference type="OrthoDB" id="2162691at2759"/>
<evidence type="ECO:0000256" key="5">
    <source>
        <dbReference type="SAM" id="MobiDB-lite"/>
    </source>
</evidence>
<dbReference type="Proteomes" id="UP000008064">
    <property type="component" value="Unassembled WGS sequence"/>
</dbReference>
<dbReference type="InterPro" id="IPR031968">
    <property type="entry name" value="VASt"/>
</dbReference>
<comment type="subcellular location">
    <subcellularLocation>
        <location evidence="1">Membrane</location>
    </subcellularLocation>
</comment>
<name>F8PCY8_SERL9</name>
<dbReference type="GO" id="GO:0005886">
    <property type="term" value="C:plasma membrane"/>
    <property type="evidence" value="ECO:0007669"/>
    <property type="project" value="TreeGrafter"/>
</dbReference>
<dbReference type="GO" id="GO:0005789">
    <property type="term" value="C:endoplasmic reticulum membrane"/>
    <property type="evidence" value="ECO:0007669"/>
    <property type="project" value="TreeGrafter"/>
</dbReference>
<dbReference type="KEGG" id="sla:SERLADRAFT_480277"/>